<comment type="caution">
    <text evidence="1">The sequence shown here is derived from an EMBL/GenBank/DDBJ whole genome shotgun (WGS) entry which is preliminary data.</text>
</comment>
<keyword evidence="2" id="KW-1185">Reference proteome</keyword>
<sequence>MTRGTTEIKAETSSLTPSQALALYLDLDLSEKKYKVLKSVTICQLQNSHFTMDNGQECHVSYEFLFTMMDGSVSNVLSDINNAAKCMICGATLKDMNTRKVLTGVSHAENYRFGLSTLHSYRLPIKSWQLKGNKNKEVINMNKTRIQADFKSKISLLVDKPKPGYGSTNDGNTARKFFTNTTGFKLTPEPWKWVETYQSFSLHLHWIISTNAIQSGPRGSD</sequence>
<dbReference type="Proteomes" id="UP001353858">
    <property type="component" value="Unassembled WGS sequence"/>
</dbReference>
<evidence type="ECO:0000313" key="1">
    <source>
        <dbReference type="EMBL" id="KAK4879047.1"/>
    </source>
</evidence>
<proteinExistence type="predicted"/>
<dbReference type="EMBL" id="JARPUR010000003">
    <property type="protein sequence ID" value="KAK4879047.1"/>
    <property type="molecule type" value="Genomic_DNA"/>
</dbReference>
<accession>A0AAN7SF34</accession>
<name>A0AAN7SF34_9COLE</name>
<gene>
    <name evidence="1" type="ORF">RN001_007193</name>
</gene>
<dbReference type="AlphaFoldDB" id="A0AAN7SF34"/>
<protein>
    <submittedName>
        <fullName evidence="1">Uncharacterized protein</fullName>
    </submittedName>
</protein>
<organism evidence="1 2">
    <name type="scientific">Aquatica leii</name>
    <dbReference type="NCBI Taxonomy" id="1421715"/>
    <lineage>
        <taxon>Eukaryota</taxon>
        <taxon>Metazoa</taxon>
        <taxon>Ecdysozoa</taxon>
        <taxon>Arthropoda</taxon>
        <taxon>Hexapoda</taxon>
        <taxon>Insecta</taxon>
        <taxon>Pterygota</taxon>
        <taxon>Neoptera</taxon>
        <taxon>Endopterygota</taxon>
        <taxon>Coleoptera</taxon>
        <taxon>Polyphaga</taxon>
        <taxon>Elateriformia</taxon>
        <taxon>Elateroidea</taxon>
        <taxon>Lampyridae</taxon>
        <taxon>Luciolinae</taxon>
        <taxon>Aquatica</taxon>
    </lineage>
</organism>
<evidence type="ECO:0000313" key="2">
    <source>
        <dbReference type="Proteomes" id="UP001353858"/>
    </source>
</evidence>
<reference evidence="2" key="1">
    <citation type="submission" date="2023-01" db="EMBL/GenBank/DDBJ databases">
        <title>Key to firefly adult light organ development and bioluminescence: homeobox transcription factors regulate luciferase expression and transportation to peroxisome.</title>
        <authorList>
            <person name="Fu X."/>
        </authorList>
    </citation>
    <scope>NUCLEOTIDE SEQUENCE [LARGE SCALE GENOMIC DNA]</scope>
</reference>